<dbReference type="OrthoDB" id="8935021at2759"/>
<dbReference type="Gene3D" id="2.60.40.10">
    <property type="entry name" value="Immunoglobulins"/>
    <property type="match status" value="1"/>
</dbReference>
<evidence type="ECO:0000256" key="1">
    <source>
        <dbReference type="ARBA" id="ARBA00004479"/>
    </source>
</evidence>
<dbReference type="SUPFAM" id="SSF48726">
    <property type="entry name" value="Immunoglobulin"/>
    <property type="match status" value="1"/>
</dbReference>
<dbReference type="PANTHER" id="PTHR19944">
    <property type="entry name" value="MHC CLASS II-RELATED"/>
    <property type="match status" value="1"/>
</dbReference>
<comment type="subcellular location">
    <subcellularLocation>
        <location evidence="1">Membrane</location>
        <topology evidence="1">Single-pass type I membrane protein</topology>
    </subcellularLocation>
</comment>
<evidence type="ECO:0000256" key="11">
    <source>
        <dbReference type="RuleBase" id="RU004238"/>
    </source>
</evidence>
<dbReference type="PROSITE" id="PS50835">
    <property type="entry name" value="IG_LIKE"/>
    <property type="match status" value="1"/>
</dbReference>
<evidence type="ECO:0000256" key="7">
    <source>
        <dbReference type="ARBA" id="ARBA00023136"/>
    </source>
</evidence>
<feature type="signal peptide" evidence="13">
    <location>
        <begin position="1"/>
        <end position="28"/>
    </location>
</feature>
<feature type="domain" description="Ig-like" evidence="14">
    <location>
        <begin position="126"/>
        <end position="214"/>
    </location>
</feature>
<keyword evidence="9" id="KW-0325">Glycoprotein</keyword>
<dbReference type="GO" id="GO:0005765">
    <property type="term" value="C:lysosomal membrane"/>
    <property type="evidence" value="ECO:0007669"/>
    <property type="project" value="Ensembl"/>
</dbReference>
<dbReference type="InterPro" id="IPR003597">
    <property type="entry name" value="Ig_C1-set"/>
</dbReference>
<dbReference type="KEGG" id="ngi:103747994"/>
<dbReference type="SMART" id="SM00920">
    <property type="entry name" value="MHC_II_alpha"/>
    <property type="match status" value="1"/>
</dbReference>
<keyword evidence="8" id="KW-1015">Disulfide bond</keyword>
<dbReference type="GO" id="GO:0023026">
    <property type="term" value="F:MHC class II protein complex binding"/>
    <property type="evidence" value="ECO:0007669"/>
    <property type="project" value="Ensembl"/>
</dbReference>
<dbReference type="AlphaFoldDB" id="A0A8C6WCP9"/>
<evidence type="ECO:0000256" key="2">
    <source>
        <dbReference type="ARBA" id="ARBA00007394"/>
    </source>
</evidence>
<evidence type="ECO:0000256" key="10">
    <source>
        <dbReference type="ARBA" id="ARBA00023182"/>
    </source>
</evidence>
<name>A0A8C6WCP9_NANGA</name>
<feature type="transmembrane region" description="Helical" evidence="12">
    <location>
        <begin position="234"/>
        <end position="254"/>
    </location>
</feature>
<dbReference type="PANTHER" id="PTHR19944:SF50">
    <property type="entry name" value="HLA CLASS II HISTOCOMPATIBILITY ANTIGEN, DM ALPHA CHAIN"/>
    <property type="match status" value="1"/>
</dbReference>
<keyword evidence="6" id="KW-1064">Adaptive immunity</keyword>
<dbReference type="GO" id="GO:0002250">
    <property type="term" value="P:adaptive immune response"/>
    <property type="evidence" value="ECO:0007669"/>
    <property type="project" value="UniProtKB-KW"/>
</dbReference>
<evidence type="ECO:0000256" key="5">
    <source>
        <dbReference type="ARBA" id="ARBA00022989"/>
    </source>
</evidence>
<keyword evidence="10" id="KW-0491">MHC II</keyword>
<accession>A0A8C6WCP9</accession>
<reference evidence="15" key="1">
    <citation type="submission" date="2025-08" db="UniProtKB">
        <authorList>
            <consortium name="Ensembl"/>
        </authorList>
    </citation>
    <scope>IDENTIFICATION</scope>
</reference>
<dbReference type="Ensembl" id="ENSNGAT00000030242.1">
    <property type="protein sequence ID" value="ENSNGAP00000024533.1"/>
    <property type="gene ID" value="ENSNGAG00000022770.1"/>
</dbReference>
<dbReference type="Gene3D" id="3.10.320.10">
    <property type="entry name" value="Class II Histocompatibility Antigen, M Beta Chain, Chain B, domain 1"/>
    <property type="match status" value="1"/>
</dbReference>
<evidence type="ECO:0000256" key="6">
    <source>
        <dbReference type="ARBA" id="ARBA00023130"/>
    </source>
</evidence>
<dbReference type="Pfam" id="PF00993">
    <property type="entry name" value="MHC_II_alpha"/>
    <property type="match status" value="1"/>
</dbReference>
<dbReference type="OMA" id="ADWAHQH"/>
<keyword evidence="13" id="KW-0732">Signal</keyword>
<dbReference type="CDD" id="cd21009">
    <property type="entry name" value="IgC1_MHC_II_alpha_HLA-DM"/>
    <property type="match status" value="1"/>
</dbReference>
<dbReference type="InterPro" id="IPR050160">
    <property type="entry name" value="MHC/Immunoglobulin"/>
</dbReference>
<evidence type="ECO:0000256" key="3">
    <source>
        <dbReference type="ARBA" id="ARBA00022692"/>
    </source>
</evidence>
<dbReference type="RefSeq" id="XP_008848789.1">
    <property type="nucleotide sequence ID" value="XM_008850567.3"/>
</dbReference>
<reference evidence="15" key="2">
    <citation type="submission" date="2025-09" db="UniProtKB">
        <authorList>
            <consortium name="Ensembl"/>
        </authorList>
    </citation>
    <scope>IDENTIFICATION</scope>
</reference>
<dbReference type="GeneTree" id="ENSGT00940000161157"/>
<dbReference type="GO" id="GO:0042613">
    <property type="term" value="C:MHC class II protein complex"/>
    <property type="evidence" value="ECO:0007669"/>
    <property type="project" value="UniProtKB-KW"/>
</dbReference>
<evidence type="ECO:0000313" key="16">
    <source>
        <dbReference type="Proteomes" id="UP000694381"/>
    </source>
</evidence>
<dbReference type="InterPro" id="IPR011162">
    <property type="entry name" value="MHC_I/II-like_Ag-recog"/>
</dbReference>
<keyword evidence="3 12" id="KW-0812">Transmembrane</keyword>
<feature type="chain" id="PRO_5034945109" evidence="13">
    <location>
        <begin position="29"/>
        <end position="260"/>
    </location>
</feature>
<gene>
    <name evidence="15" type="primary">LOC103747994</name>
</gene>
<dbReference type="SUPFAM" id="SSF54452">
    <property type="entry name" value="MHC antigen-recognition domain"/>
    <property type="match status" value="1"/>
</dbReference>
<dbReference type="GO" id="GO:0002682">
    <property type="term" value="P:regulation of immune system process"/>
    <property type="evidence" value="ECO:0007669"/>
    <property type="project" value="UniProtKB-ARBA"/>
</dbReference>
<dbReference type="GO" id="GO:0031902">
    <property type="term" value="C:late endosome membrane"/>
    <property type="evidence" value="ECO:0007669"/>
    <property type="project" value="Ensembl"/>
</dbReference>
<keyword evidence="16" id="KW-1185">Reference proteome</keyword>
<evidence type="ECO:0000259" key="14">
    <source>
        <dbReference type="PROSITE" id="PS50835"/>
    </source>
</evidence>
<dbReference type="GO" id="GO:0002503">
    <property type="term" value="P:peptide antigen assembly with MHC class II protein complex"/>
    <property type="evidence" value="ECO:0007669"/>
    <property type="project" value="Ensembl"/>
</dbReference>
<evidence type="ECO:0000256" key="8">
    <source>
        <dbReference type="ARBA" id="ARBA00023157"/>
    </source>
</evidence>
<dbReference type="InterPro" id="IPR003006">
    <property type="entry name" value="Ig/MHC_CS"/>
</dbReference>
<dbReference type="InterPro" id="IPR014745">
    <property type="entry name" value="MHC_II_a/b_N"/>
</dbReference>
<dbReference type="GeneID" id="103747994"/>
<keyword evidence="7 12" id="KW-0472">Membrane</keyword>
<proteinExistence type="inferred from homology"/>
<dbReference type="InterPro" id="IPR001003">
    <property type="entry name" value="MHC_II_a_N"/>
</dbReference>
<sequence>MDHEQNPGAVLRWLLHLLWLPHSWVVPAAPTPEWRADLQNHTFRHTLFCQEGSPGLGLTETYDEDLLFSFDFSQNTRVPRLPEFARWAQDQGDSTAILFDKNVCESLIGEVGPQLEGKIPVSRGFPVAEVFTLKPLEFGKPNTLVCFISNLFPPTLSVNWQHHSVPVEGAGPTVVSALNGLTFQAFSYLNFTPEPYDLYSCMVTHEIDRYTAISYWVPQNALPSDLLENVLCGLAFSLGVLGIIVGVALFICSLKPCSDD</sequence>
<dbReference type="GO" id="GO:0009986">
    <property type="term" value="C:cell surface"/>
    <property type="evidence" value="ECO:0007669"/>
    <property type="project" value="Ensembl"/>
</dbReference>
<dbReference type="SMART" id="SM00407">
    <property type="entry name" value="IGc1"/>
    <property type="match status" value="1"/>
</dbReference>
<dbReference type="InterPro" id="IPR013783">
    <property type="entry name" value="Ig-like_fold"/>
</dbReference>
<keyword evidence="5 12" id="KW-1133">Transmembrane helix</keyword>
<dbReference type="InterPro" id="IPR007110">
    <property type="entry name" value="Ig-like_dom"/>
</dbReference>
<evidence type="ECO:0000256" key="4">
    <source>
        <dbReference type="ARBA" id="ARBA00022859"/>
    </source>
</evidence>
<organism evidence="15 16">
    <name type="scientific">Nannospalax galili</name>
    <name type="common">Northern Israeli blind subterranean mole rat</name>
    <name type="synonym">Spalax galili</name>
    <dbReference type="NCBI Taxonomy" id="1026970"/>
    <lineage>
        <taxon>Eukaryota</taxon>
        <taxon>Metazoa</taxon>
        <taxon>Chordata</taxon>
        <taxon>Craniata</taxon>
        <taxon>Vertebrata</taxon>
        <taxon>Euteleostomi</taxon>
        <taxon>Mammalia</taxon>
        <taxon>Eutheria</taxon>
        <taxon>Euarchontoglires</taxon>
        <taxon>Glires</taxon>
        <taxon>Rodentia</taxon>
        <taxon>Myomorpha</taxon>
        <taxon>Muroidea</taxon>
        <taxon>Spalacidae</taxon>
        <taxon>Spalacinae</taxon>
        <taxon>Nannospalax</taxon>
    </lineage>
</organism>
<dbReference type="FunFam" id="2.60.40.10:FF:000790">
    <property type="entry name" value="HLA class II histocompatibility antigen, DM alpha chain"/>
    <property type="match status" value="1"/>
</dbReference>
<dbReference type="PROSITE" id="PS00290">
    <property type="entry name" value="IG_MHC"/>
    <property type="match status" value="1"/>
</dbReference>
<evidence type="ECO:0000256" key="13">
    <source>
        <dbReference type="SAM" id="SignalP"/>
    </source>
</evidence>
<evidence type="ECO:0000313" key="15">
    <source>
        <dbReference type="Ensembl" id="ENSNGAP00000024533.1"/>
    </source>
</evidence>
<dbReference type="InterPro" id="IPR036179">
    <property type="entry name" value="Ig-like_dom_sf"/>
</dbReference>
<dbReference type="Pfam" id="PF07654">
    <property type="entry name" value="C1-set"/>
    <property type="match status" value="1"/>
</dbReference>
<dbReference type="Proteomes" id="UP000694381">
    <property type="component" value="Unassembled WGS sequence"/>
</dbReference>
<evidence type="ECO:0000256" key="9">
    <source>
        <dbReference type="ARBA" id="ARBA00023180"/>
    </source>
</evidence>
<evidence type="ECO:0000256" key="12">
    <source>
        <dbReference type="SAM" id="Phobius"/>
    </source>
</evidence>
<keyword evidence="4" id="KW-0391">Immunity</keyword>
<protein>
    <submittedName>
        <fullName evidence="15">Histocompatibility 2, class II, locus DMa</fullName>
    </submittedName>
</protein>
<comment type="similarity">
    <text evidence="2 11">Belongs to the MHC class II family.</text>
</comment>